<keyword evidence="4" id="KW-1185">Reference proteome</keyword>
<dbReference type="OMA" id="NGWIWDL"/>
<evidence type="ECO:0000256" key="1">
    <source>
        <dbReference type="PROSITE-ProRule" id="PRU00221"/>
    </source>
</evidence>
<name>A0A8B7Y2G2_ACAPL</name>
<dbReference type="CTD" id="84261"/>
<sequence>MSPPPHNADNPTLLQEPLEGSPASKVAASLCPDDQSPADDAQDTVTDVSMSQDEDTDSDEADRAIGLTLLTLPPELLLNIISFLDARVVIRRLSLVCKHLHRLIANDATWKIRISKRWPKQYPVVPVDDDKFNWQFACLEREEQYRRWSEPSRMEHFKLTSGHFAEIDSVHLMQGGDLCVSGSRDRSFHLWDISKLNARNYEESVEASKLKSVDDHKGWVWHITSQDNIICTSSWDQWIKLWDINADCGFVQGFRGSSAFLCSVLHQYEVHAGAYDKHVYVFDRRDRHQGSTSKLRLHKMPVLCLASDNDYIISGSEDRTIAVFDRRAGKILKKIELEKFPMCMSYGLGQLWVGRKDGQVTVIDPTQGKFDIVQTYDVGHTSKVTGILHNLGAVITCSVDNSIKIHEPNHDPSTIHTIEHTSSISSIHLKNDILAAGGSDLCVNIWRPTPDED</sequence>
<evidence type="ECO:0000256" key="2">
    <source>
        <dbReference type="SAM" id="MobiDB-lite"/>
    </source>
</evidence>
<dbReference type="FunFam" id="1.20.1280.50:FF:000161">
    <property type="entry name" value="F-box and WD repeat domain containing 9"/>
    <property type="match status" value="1"/>
</dbReference>
<dbReference type="SMART" id="SM00256">
    <property type="entry name" value="FBOX"/>
    <property type="match status" value="1"/>
</dbReference>
<dbReference type="Gene3D" id="2.130.10.10">
    <property type="entry name" value="YVTN repeat-like/Quinoprotein amine dehydrogenase"/>
    <property type="match status" value="2"/>
</dbReference>
<dbReference type="SUPFAM" id="SSF50978">
    <property type="entry name" value="WD40 repeat-like"/>
    <property type="match status" value="1"/>
</dbReference>
<dbReference type="SMART" id="SM00320">
    <property type="entry name" value="WD40"/>
    <property type="match status" value="5"/>
</dbReference>
<gene>
    <name evidence="5" type="primary">LOC110977487</name>
</gene>
<evidence type="ECO:0000313" key="5">
    <source>
        <dbReference type="RefSeq" id="XP_022087368.1"/>
    </source>
</evidence>
<dbReference type="Gene3D" id="1.20.1280.50">
    <property type="match status" value="1"/>
</dbReference>
<dbReference type="Proteomes" id="UP000694845">
    <property type="component" value="Unplaced"/>
</dbReference>
<proteinExistence type="predicted"/>
<evidence type="ECO:0000259" key="3">
    <source>
        <dbReference type="PROSITE" id="PS50181"/>
    </source>
</evidence>
<dbReference type="Pfam" id="PF00400">
    <property type="entry name" value="WD40"/>
    <property type="match status" value="5"/>
</dbReference>
<dbReference type="PANTHER" id="PTHR19855:SF34">
    <property type="entry name" value="F-BOX_WD REPEAT-CONTAINING PROTEIN 9"/>
    <property type="match status" value="1"/>
</dbReference>
<dbReference type="GeneID" id="110977487"/>
<dbReference type="Pfam" id="PF12937">
    <property type="entry name" value="F-box-like"/>
    <property type="match status" value="1"/>
</dbReference>
<dbReference type="PROSITE" id="PS50181">
    <property type="entry name" value="FBOX"/>
    <property type="match status" value="1"/>
</dbReference>
<feature type="region of interest" description="Disordered" evidence="2">
    <location>
        <begin position="1"/>
        <end position="59"/>
    </location>
</feature>
<dbReference type="AlphaFoldDB" id="A0A8B7Y2G2"/>
<dbReference type="SUPFAM" id="SSF81383">
    <property type="entry name" value="F-box domain"/>
    <property type="match status" value="1"/>
</dbReference>
<organism evidence="4 5">
    <name type="scientific">Acanthaster planci</name>
    <name type="common">Crown-of-thorns starfish</name>
    <dbReference type="NCBI Taxonomy" id="133434"/>
    <lineage>
        <taxon>Eukaryota</taxon>
        <taxon>Metazoa</taxon>
        <taxon>Echinodermata</taxon>
        <taxon>Eleutherozoa</taxon>
        <taxon>Asterozoa</taxon>
        <taxon>Asteroidea</taxon>
        <taxon>Valvatacea</taxon>
        <taxon>Valvatida</taxon>
        <taxon>Acanthasteridae</taxon>
        <taxon>Acanthaster</taxon>
    </lineage>
</organism>
<evidence type="ECO:0000313" key="4">
    <source>
        <dbReference type="Proteomes" id="UP000694845"/>
    </source>
</evidence>
<feature type="repeat" description="WD" evidence="1">
    <location>
        <begin position="295"/>
        <end position="334"/>
    </location>
</feature>
<dbReference type="InterPro" id="IPR015943">
    <property type="entry name" value="WD40/YVTN_repeat-like_dom_sf"/>
</dbReference>
<dbReference type="OrthoDB" id="2305498at2759"/>
<reference evidence="5" key="1">
    <citation type="submission" date="2025-08" db="UniProtKB">
        <authorList>
            <consortium name="RefSeq"/>
        </authorList>
    </citation>
    <scope>IDENTIFICATION</scope>
</reference>
<dbReference type="KEGG" id="aplc:110977487"/>
<dbReference type="InterPro" id="IPR036047">
    <property type="entry name" value="F-box-like_dom_sf"/>
</dbReference>
<feature type="repeat" description="WD" evidence="1">
    <location>
        <begin position="160"/>
        <end position="201"/>
    </location>
</feature>
<dbReference type="PROSITE" id="PS50294">
    <property type="entry name" value="WD_REPEATS_REGION"/>
    <property type="match status" value="1"/>
</dbReference>
<dbReference type="InterPro" id="IPR036322">
    <property type="entry name" value="WD40_repeat_dom_sf"/>
</dbReference>
<feature type="domain" description="F-box" evidence="3">
    <location>
        <begin position="66"/>
        <end position="113"/>
    </location>
</feature>
<keyword evidence="1" id="KW-0853">WD repeat</keyword>
<dbReference type="RefSeq" id="XP_022087368.1">
    <property type="nucleotide sequence ID" value="XM_022231676.1"/>
</dbReference>
<dbReference type="PROSITE" id="PS50082">
    <property type="entry name" value="WD_REPEATS_2"/>
    <property type="match status" value="2"/>
</dbReference>
<dbReference type="InterPro" id="IPR001810">
    <property type="entry name" value="F-box_dom"/>
</dbReference>
<dbReference type="InterPro" id="IPR001680">
    <property type="entry name" value="WD40_rpt"/>
</dbReference>
<dbReference type="PANTHER" id="PTHR19855">
    <property type="entry name" value="WD40 REPEAT PROTEIN 12, 37"/>
    <property type="match status" value="1"/>
</dbReference>
<accession>A0A8B7Y2G2</accession>
<protein>
    <submittedName>
        <fullName evidence="5">F-box/WD repeat-containing protein 9-like</fullName>
    </submittedName>
</protein>